<gene>
    <name evidence="2" type="ORF">VKT23_015133</name>
</gene>
<accession>A0ABR1J171</accession>
<reference evidence="2 3" key="1">
    <citation type="submission" date="2024-01" db="EMBL/GenBank/DDBJ databases">
        <title>A draft genome for the cacao thread blight pathogen Marasmiellus scandens.</title>
        <authorList>
            <person name="Baruah I.K."/>
            <person name="Leung J."/>
            <person name="Bukari Y."/>
            <person name="Amoako-Attah I."/>
            <person name="Meinhardt L.W."/>
            <person name="Bailey B.A."/>
            <person name="Cohen S.P."/>
        </authorList>
    </citation>
    <scope>NUCLEOTIDE SEQUENCE [LARGE SCALE GENOMIC DNA]</scope>
    <source>
        <strain evidence="2 3">GH-19</strain>
    </source>
</reference>
<evidence type="ECO:0000313" key="3">
    <source>
        <dbReference type="Proteomes" id="UP001498398"/>
    </source>
</evidence>
<dbReference type="Proteomes" id="UP001498398">
    <property type="component" value="Unassembled WGS sequence"/>
</dbReference>
<sequence>MLRKKLEDSCGVRKTVRSIFSLPMPPSRHTHLRHHKDRKPYMRPQEEPSHTEDIAMDVDDMADGDGQVPMDIDEVDINPLLADQHRWVFHMLVAIYNHLADLLRAMV</sequence>
<feature type="region of interest" description="Disordered" evidence="1">
    <location>
        <begin position="25"/>
        <end position="49"/>
    </location>
</feature>
<proteinExistence type="predicted"/>
<evidence type="ECO:0000313" key="2">
    <source>
        <dbReference type="EMBL" id="KAK7444816.1"/>
    </source>
</evidence>
<protein>
    <submittedName>
        <fullName evidence="2">Uncharacterized protein</fullName>
    </submittedName>
</protein>
<comment type="caution">
    <text evidence="2">The sequence shown here is derived from an EMBL/GenBank/DDBJ whole genome shotgun (WGS) entry which is preliminary data.</text>
</comment>
<feature type="compositionally biased region" description="Basic residues" evidence="1">
    <location>
        <begin position="28"/>
        <end position="38"/>
    </location>
</feature>
<evidence type="ECO:0000256" key="1">
    <source>
        <dbReference type="SAM" id="MobiDB-lite"/>
    </source>
</evidence>
<organism evidence="2 3">
    <name type="scientific">Marasmiellus scandens</name>
    <dbReference type="NCBI Taxonomy" id="2682957"/>
    <lineage>
        <taxon>Eukaryota</taxon>
        <taxon>Fungi</taxon>
        <taxon>Dikarya</taxon>
        <taxon>Basidiomycota</taxon>
        <taxon>Agaricomycotina</taxon>
        <taxon>Agaricomycetes</taxon>
        <taxon>Agaricomycetidae</taxon>
        <taxon>Agaricales</taxon>
        <taxon>Marasmiineae</taxon>
        <taxon>Omphalotaceae</taxon>
        <taxon>Marasmiellus</taxon>
    </lineage>
</organism>
<name>A0ABR1J171_9AGAR</name>
<keyword evidence="3" id="KW-1185">Reference proteome</keyword>
<dbReference type="EMBL" id="JBANRG010000049">
    <property type="protein sequence ID" value="KAK7444816.1"/>
    <property type="molecule type" value="Genomic_DNA"/>
</dbReference>